<dbReference type="HAMAP" id="MF_01113">
    <property type="entry name" value="DNApol_IV"/>
    <property type="match status" value="1"/>
</dbReference>
<dbReference type="GO" id="GO:0006281">
    <property type="term" value="P:DNA repair"/>
    <property type="evidence" value="ECO:0007669"/>
    <property type="project" value="UniProtKB-UniRule"/>
</dbReference>
<dbReference type="PANTHER" id="PTHR11076">
    <property type="entry name" value="DNA REPAIR POLYMERASE UMUC / TRANSFERASE FAMILY MEMBER"/>
    <property type="match status" value="1"/>
</dbReference>
<dbReference type="Gene3D" id="3.30.70.270">
    <property type="match status" value="1"/>
</dbReference>
<keyword evidence="6" id="KW-0235">DNA replication</keyword>
<dbReference type="Gene3D" id="1.10.150.20">
    <property type="entry name" value="5' to 3' exonuclease, C-terminal subdomain"/>
    <property type="match status" value="1"/>
</dbReference>
<evidence type="ECO:0000259" key="7">
    <source>
        <dbReference type="PROSITE" id="PS50173"/>
    </source>
</evidence>
<dbReference type="GO" id="GO:0009432">
    <property type="term" value="P:SOS response"/>
    <property type="evidence" value="ECO:0007669"/>
    <property type="project" value="TreeGrafter"/>
</dbReference>
<feature type="domain" description="UmuC" evidence="7">
    <location>
        <begin position="16"/>
        <end position="198"/>
    </location>
</feature>
<dbReference type="InterPro" id="IPR043128">
    <property type="entry name" value="Rev_trsase/Diguanyl_cyclase"/>
</dbReference>
<evidence type="ECO:0000256" key="3">
    <source>
        <dbReference type="ARBA" id="ARBA00022695"/>
    </source>
</evidence>
<dbReference type="Pfam" id="PF11799">
    <property type="entry name" value="IMS_C"/>
    <property type="match status" value="1"/>
</dbReference>
<keyword evidence="2 6" id="KW-0515">Mutator protein</keyword>
<dbReference type="PROSITE" id="PS50173">
    <property type="entry name" value="UMUC"/>
    <property type="match status" value="1"/>
</dbReference>
<dbReference type="CDD" id="cd03586">
    <property type="entry name" value="PolY_Pol_IV_kappa"/>
    <property type="match status" value="1"/>
</dbReference>
<dbReference type="InterPro" id="IPR017961">
    <property type="entry name" value="DNA_pol_Y-fam_little_finger"/>
</dbReference>
<keyword evidence="6" id="KW-0963">Cytoplasm</keyword>
<keyword evidence="6" id="KW-0479">Metal-binding</keyword>
<keyword evidence="5 6" id="KW-0239">DNA-directed DNA polymerase</keyword>
<comment type="similarity">
    <text evidence="1 6">Belongs to the DNA polymerase type-Y family.</text>
</comment>
<dbReference type="InterPro" id="IPR050116">
    <property type="entry name" value="DNA_polymerase-Y"/>
</dbReference>
<sequence>MKSAGMKIDRTNEKIILHSDMNNFYASVECMLNPNLRDKYVAVCGRQSDRHGIVLAKNEKAKSMGVSTGEQIWKAKQKCPNLVVVEPHFELYMKYSKLAHEIYYKYTDLIEPFGLDECWLDVTGSTLLFGNGHEIACKIKEEIKETLGLTVSIGVSFSKIFAKLGSDMKKPDAVTCITREGYKDKVWPLPASEMLGVGRATADKLLHHGVSTIGDIANANPDHLRNWLGINGVKLWNFANGRGGTQIAPYEYIPPVKSVGNGITCVEDLNDETEVWKVIFELSRKVSRRLRKQGLMPEGIAVAIKDKDLHYQEFQMKMPKPSYSAFGLAEKAFELFKQHYEWKQSVRAVTVRAINLVSEKVDVQLNMFEDINKELKRESLERSIEYIKDMYGENSVTYGSLLGDIKLPAAHKINTVMPNIMYQ</sequence>
<comment type="catalytic activity">
    <reaction evidence="6">
        <text>DNA(n) + a 2'-deoxyribonucleoside 5'-triphosphate = DNA(n+1) + diphosphate</text>
        <dbReference type="Rhea" id="RHEA:22508"/>
        <dbReference type="Rhea" id="RHEA-COMP:17339"/>
        <dbReference type="Rhea" id="RHEA-COMP:17340"/>
        <dbReference type="ChEBI" id="CHEBI:33019"/>
        <dbReference type="ChEBI" id="CHEBI:61560"/>
        <dbReference type="ChEBI" id="CHEBI:173112"/>
        <dbReference type="EC" id="2.7.7.7"/>
    </reaction>
</comment>
<reference evidence="8 9" key="1">
    <citation type="submission" date="2017-04" db="EMBL/GenBank/DDBJ databases">
        <title>Monoglobus pectinilyticus 14 draft genome.</title>
        <authorList>
            <person name="Kim C."/>
            <person name="Rosendale D.I."/>
            <person name="Kelly W.J."/>
            <person name="Tannock G.W."/>
            <person name="Patchett M.L."/>
            <person name="Jordens J.Z."/>
        </authorList>
    </citation>
    <scope>NUCLEOTIDE SEQUENCE [LARGE SCALE GENOMIC DNA]</scope>
    <source>
        <strain evidence="8 9">14</strain>
    </source>
</reference>
<dbReference type="GO" id="GO:0000287">
    <property type="term" value="F:magnesium ion binding"/>
    <property type="evidence" value="ECO:0007669"/>
    <property type="project" value="UniProtKB-UniRule"/>
</dbReference>
<dbReference type="AlphaFoldDB" id="A0A2K9P4G0"/>
<keyword evidence="3 6" id="KW-0548">Nucleotidyltransferase</keyword>
<comment type="function">
    <text evidence="6">Poorly processive, error-prone DNA polymerase involved in untargeted mutagenesis. Copies undamaged DNA at stalled replication forks, which arise in vivo from mismatched or misaligned primer ends. These misaligned primers can be extended by PolIV. Exhibits no 3'-5' exonuclease (proofreading) activity. May be involved in translesional synthesis, in conjunction with the beta clamp from PolIII.</text>
</comment>
<dbReference type="PANTHER" id="PTHR11076:SF35">
    <property type="entry name" value="DNA REPAIR PROTEIN HOMOLOG YOBH"/>
    <property type="match status" value="1"/>
</dbReference>
<dbReference type="KEGG" id="mpec:B9O19_01541"/>
<dbReference type="GO" id="GO:0006261">
    <property type="term" value="P:DNA-templated DNA replication"/>
    <property type="evidence" value="ECO:0007669"/>
    <property type="project" value="UniProtKB-UniRule"/>
</dbReference>
<dbReference type="GO" id="GO:0003684">
    <property type="term" value="F:damaged DNA binding"/>
    <property type="evidence" value="ECO:0007669"/>
    <property type="project" value="InterPro"/>
</dbReference>
<organism evidence="8 9">
    <name type="scientific">Monoglobus pectinilyticus</name>
    <dbReference type="NCBI Taxonomy" id="1981510"/>
    <lineage>
        <taxon>Bacteria</taxon>
        <taxon>Bacillati</taxon>
        <taxon>Bacillota</taxon>
        <taxon>Clostridia</taxon>
        <taxon>Monoglobales</taxon>
        <taxon>Monoglobaceae</taxon>
        <taxon>Monoglobus</taxon>
    </lineage>
</organism>
<dbReference type="InterPro" id="IPR001126">
    <property type="entry name" value="UmuC"/>
</dbReference>
<dbReference type="GO" id="GO:0005829">
    <property type="term" value="C:cytosol"/>
    <property type="evidence" value="ECO:0007669"/>
    <property type="project" value="TreeGrafter"/>
</dbReference>
<dbReference type="GO" id="GO:0003887">
    <property type="term" value="F:DNA-directed DNA polymerase activity"/>
    <property type="evidence" value="ECO:0007669"/>
    <property type="project" value="UniProtKB-UniRule"/>
</dbReference>
<name>A0A2K9P4G0_9FIRM</name>
<dbReference type="Proteomes" id="UP000235589">
    <property type="component" value="Chromosome"/>
</dbReference>
<feature type="binding site" evidence="6">
    <location>
        <position position="20"/>
    </location>
    <ligand>
        <name>Mg(2+)</name>
        <dbReference type="ChEBI" id="CHEBI:18420"/>
    </ligand>
</feature>
<dbReference type="Gene3D" id="3.40.1170.60">
    <property type="match status" value="1"/>
</dbReference>
<keyword evidence="9" id="KW-1185">Reference proteome</keyword>
<comment type="subcellular location">
    <subcellularLocation>
        <location evidence="6">Cytoplasm</location>
    </subcellularLocation>
</comment>
<comment type="cofactor">
    <cofactor evidence="6">
        <name>Mg(2+)</name>
        <dbReference type="ChEBI" id="CHEBI:18420"/>
    </cofactor>
    <text evidence="6">Binds 2 magnesium ions per subunit.</text>
</comment>
<keyword evidence="6" id="KW-0808">Transferase</keyword>
<evidence type="ECO:0000256" key="1">
    <source>
        <dbReference type="ARBA" id="ARBA00010945"/>
    </source>
</evidence>
<evidence type="ECO:0000256" key="4">
    <source>
        <dbReference type="ARBA" id="ARBA00022763"/>
    </source>
</evidence>
<dbReference type="GeneID" id="98062935"/>
<protein>
    <recommendedName>
        <fullName evidence="6">DNA polymerase IV</fullName>
        <shortName evidence="6">Pol IV</shortName>
        <ecNumber evidence="6">2.7.7.7</ecNumber>
    </recommendedName>
</protein>
<dbReference type="InterPro" id="IPR043502">
    <property type="entry name" value="DNA/RNA_pol_sf"/>
</dbReference>
<accession>A0A2K9P4G0</accession>
<evidence type="ECO:0000256" key="6">
    <source>
        <dbReference type="HAMAP-Rule" id="MF_01113"/>
    </source>
</evidence>
<dbReference type="EC" id="2.7.7.7" evidence="6"/>
<dbReference type="Gene3D" id="3.30.1490.100">
    <property type="entry name" value="DNA polymerase, Y-family, little finger domain"/>
    <property type="match status" value="1"/>
</dbReference>
<keyword evidence="4 6" id="KW-0227">DNA damage</keyword>
<dbReference type="InterPro" id="IPR036775">
    <property type="entry name" value="DNA_pol_Y-fam_lit_finger_sf"/>
</dbReference>
<proteinExistence type="inferred from homology"/>
<dbReference type="SUPFAM" id="SSF56672">
    <property type="entry name" value="DNA/RNA polymerases"/>
    <property type="match status" value="1"/>
</dbReference>
<dbReference type="RefSeq" id="WP_245862905.1">
    <property type="nucleotide sequence ID" value="NZ_CP020991.1"/>
</dbReference>
<evidence type="ECO:0000256" key="5">
    <source>
        <dbReference type="ARBA" id="ARBA00022932"/>
    </source>
</evidence>
<feature type="site" description="Substrate discrimination" evidence="6">
    <location>
        <position position="25"/>
    </location>
</feature>
<keyword evidence="6" id="KW-0238">DNA-binding</keyword>
<dbReference type="GO" id="GO:0042276">
    <property type="term" value="P:error-prone translesion synthesis"/>
    <property type="evidence" value="ECO:0007669"/>
    <property type="project" value="TreeGrafter"/>
</dbReference>
<evidence type="ECO:0000313" key="9">
    <source>
        <dbReference type="Proteomes" id="UP000235589"/>
    </source>
</evidence>
<evidence type="ECO:0000256" key="2">
    <source>
        <dbReference type="ARBA" id="ARBA00022457"/>
    </source>
</evidence>
<evidence type="ECO:0000313" key="8">
    <source>
        <dbReference type="EMBL" id="AUO19699.1"/>
    </source>
</evidence>
<dbReference type="SUPFAM" id="SSF100879">
    <property type="entry name" value="Lesion bypass DNA polymerase (Y-family), little finger domain"/>
    <property type="match status" value="1"/>
</dbReference>
<dbReference type="Pfam" id="PF00817">
    <property type="entry name" value="IMS"/>
    <property type="match status" value="1"/>
</dbReference>
<dbReference type="EMBL" id="CP020991">
    <property type="protein sequence ID" value="AUO19699.1"/>
    <property type="molecule type" value="Genomic_DNA"/>
</dbReference>
<comment type="subunit">
    <text evidence="6">Monomer.</text>
</comment>
<gene>
    <name evidence="6" type="primary">dinB</name>
    <name evidence="8" type="ORF">B9O19_01541</name>
</gene>
<keyword evidence="6" id="KW-0460">Magnesium</keyword>
<keyword evidence="6" id="KW-0234">DNA repair</keyword>
<feature type="binding site" evidence="6">
    <location>
        <position position="116"/>
    </location>
    <ligand>
        <name>Mg(2+)</name>
        <dbReference type="ChEBI" id="CHEBI:18420"/>
    </ligand>
</feature>
<dbReference type="InterPro" id="IPR022880">
    <property type="entry name" value="DNApol_IV"/>
</dbReference>
<feature type="active site" evidence="6">
    <location>
        <position position="117"/>
    </location>
</feature>